<sequence>MMKNLSALLITTLALFVAAGCRSTSGKQKKEDRAVQSVEVHTVKLDTVVRTVQLLGTLQGDQQAMAMPKIAGRVTEIVRPEGSSVSEGDPIAYVVNDVPGMDFKPGPVTAPVTGTVGKVYVEVGQSVAPGMPVASIASYGARVRVKVNVSDQDLRFVRPGARGVVAVSAFPDETFSGSVSRVTPMLDQMSRTATAELVVENRSRLLVPGMACAVRLVLERREAVVALPLTALFNDGSMRIAVLDGTTARFRPIELGLIGDRAVEVVSGIQSGEKVITTGKERIKDGDEVKPAESGQQ</sequence>
<dbReference type="InterPro" id="IPR006143">
    <property type="entry name" value="RND_pump_MFP"/>
</dbReference>
<name>A0A938BVA6_UNCW3</name>
<keyword evidence="2" id="KW-0732">Signal</keyword>
<feature type="signal peptide" evidence="2">
    <location>
        <begin position="1"/>
        <end position="19"/>
    </location>
</feature>
<dbReference type="Pfam" id="PF25954">
    <property type="entry name" value="Beta-barrel_RND_2"/>
    <property type="match status" value="1"/>
</dbReference>
<dbReference type="EMBL" id="VGIR01000156">
    <property type="protein sequence ID" value="MBM3332863.1"/>
    <property type="molecule type" value="Genomic_DNA"/>
</dbReference>
<dbReference type="Gene3D" id="2.40.30.170">
    <property type="match status" value="1"/>
</dbReference>
<feature type="domain" description="CusB-like beta-barrel" evidence="3">
    <location>
        <begin position="145"/>
        <end position="217"/>
    </location>
</feature>
<dbReference type="GO" id="GO:0015562">
    <property type="term" value="F:efflux transmembrane transporter activity"/>
    <property type="evidence" value="ECO:0007669"/>
    <property type="project" value="TreeGrafter"/>
</dbReference>
<protein>
    <submittedName>
        <fullName evidence="5">Efflux RND transporter periplasmic adaptor subunit</fullName>
    </submittedName>
</protein>
<evidence type="ECO:0000256" key="2">
    <source>
        <dbReference type="SAM" id="SignalP"/>
    </source>
</evidence>
<organism evidence="5 6">
    <name type="scientific">candidate division WOR-3 bacterium</name>
    <dbReference type="NCBI Taxonomy" id="2052148"/>
    <lineage>
        <taxon>Bacteria</taxon>
        <taxon>Bacteria division WOR-3</taxon>
    </lineage>
</organism>
<feature type="chain" id="PRO_5038038588" evidence="2">
    <location>
        <begin position="20"/>
        <end position="297"/>
    </location>
</feature>
<dbReference type="PANTHER" id="PTHR30469">
    <property type="entry name" value="MULTIDRUG RESISTANCE PROTEIN MDTA"/>
    <property type="match status" value="1"/>
</dbReference>
<evidence type="ECO:0000256" key="1">
    <source>
        <dbReference type="ARBA" id="ARBA00009477"/>
    </source>
</evidence>
<dbReference type="GO" id="GO:1990281">
    <property type="term" value="C:efflux pump complex"/>
    <property type="evidence" value="ECO:0007669"/>
    <property type="project" value="TreeGrafter"/>
</dbReference>
<comment type="caution">
    <text evidence="5">The sequence shown here is derived from an EMBL/GenBank/DDBJ whole genome shotgun (WGS) entry which is preliminary data.</text>
</comment>
<dbReference type="Pfam" id="PF25989">
    <property type="entry name" value="YknX_C"/>
    <property type="match status" value="1"/>
</dbReference>
<gene>
    <name evidence="5" type="ORF">FJY68_13615</name>
</gene>
<dbReference type="Gene3D" id="2.40.50.100">
    <property type="match status" value="1"/>
</dbReference>
<dbReference type="Proteomes" id="UP000779900">
    <property type="component" value="Unassembled WGS sequence"/>
</dbReference>
<evidence type="ECO:0000313" key="6">
    <source>
        <dbReference type="Proteomes" id="UP000779900"/>
    </source>
</evidence>
<dbReference type="SUPFAM" id="SSF111369">
    <property type="entry name" value="HlyD-like secretion proteins"/>
    <property type="match status" value="1"/>
</dbReference>
<accession>A0A938BVA6</accession>
<proteinExistence type="inferred from homology"/>
<evidence type="ECO:0000313" key="5">
    <source>
        <dbReference type="EMBL" id="MBM3332863.1"/>
    </source>
</evidence>
<comment type="similarity">
    <text evidence="1">Belongs to the membrane fusion protein (MFP) (TC 8.A.1) family.</text>
</comment>
<dbReference type="PROSITE" id="PS51257">
    <property type="entry name" value="PROKAR_LIPOPROTEIN"/>
    <property type="match status" value="1"/>
</dbReference>
<evidence type="ECO:0000259" key="4">
    <source>
        <dbReference type="Pfam" id="PF25989"/>
    </source>
</evidence>
<dbReference type="InterPro" id="IPR058637">
    <property type="entry name" value="YknX-like_C"/>
</dbReference>
<dbReference type="Gene3D" id="2.40.420.20">
    <property type="match status" value="1"/>
</dbReference>
<evidence type="ECO:0000259" key="3">
    <source>
        <dbReference type="Pfam" id="PF25954"/>
    </source>
</evidence>
<dbReference type="NCBIfam" id="TIGR01730">
    <property type="entry name" value="RND_mfp"/>
    <property type="match status" value="1"/>
</dbReference>
<dbReference type="InterPro" id="IPR058792">
    <property type="entry name" value="Beta-barrel_RND_2"/>
</dbReference>
<feature type="domain" description="YknX-like C-terminal permuted SH3-like" evidence="4">
    <location>
        <begin position="225"/>
        <end position="290"/>
    </location>
</feature>
<dbReference type="AlphaFoldDB" id="A0A938BVA6"/>
<reference evidence="5" key="1">
    <citation type="submission" date="2019-03" db="EMBL/GenBank/DDBJ databases">
        <title>Lake Tanganyika Metagenome-Assembled Genomes (MAGs).</title>
        <authorList>
            <person name="Tran P."/>
        </authorList>
    </citation>
    <scope>NUCLEOTIDE SEQUENCE</scope>
    <source>
        <strain evidence="5">K_DeepCast_150m_m2_040</strain>
    </source>
</reference>